<proteinExistence type="inferred from homology"/>
<comment type="similarity">
    <text evidence="2">Belongs to the chromate ion transporter (CHR) (TC 2.A.51) family.</text>
</comment>
<keyword evidence="5 7" id="KW-1133">Transmembrane helix</keyword>
<accession>A0ABW0YLT6</accession>
<evidence type="ECO:0000256" key="5">
    <source>
        <dbReference type="ARBA" id="ARBA00022989"/>
    </source>
</evidence>
<dbReference type="InterPro" id="IPR052518">
    <property type="entry name" value="CHR_Transporter"/>
</dbReference>
<dbReference type="RefSeq" id="WP_054637491.1">
    <property type="nucleotide sequence ID" value="NZ_JBHSOZ010000004.1"/>
</dbReference>
<evidence type="ECO:0000256" key="4">
    <source>
        <dbReference type="ARBA" id="ARBA00022692"/>
    </source>
</evidence>
<feature type="transmembrane region" description="Helical" evidence="7">
    <location>
        <begin position="145"/>
        <end position="173"/>
    </location>
</feature>
<feature type="transmembrane region" description="Helical" evidence="7">
    <location>
        <begin position="105"/>
        <end position="125"/>
    </location>
</feature>
<feature type="transmembrane region" description="Helical" evidence="7">
    <location>
        <begin position="65"/>
        <end position="98"/>
    </location>
</feature>
<evidence type="ECO:0000313" key="9">
    <source>
        <dbReference type="Proteomes" id="UP001596142"/>
    </source>
</evidence>
<evidence type="ECO:0000313" key="8">
    <source>
        <dbReference type="EMBL" id="MFC5713101.1"/>
    </source>
</evidence>
<reference evidence="9" key="1">
    <citation type="journal article" date="2019" name="Int. J. Syst. Evol. Microbiol.">
        <title>The Global Catalogue of Microorganisms (GCM) 10K type strain sequencing project: providing services to taxonomists for standard genome sequencing and annotation.</title>
        <authorList>
            <consortium name="The Broad Institute Genomics Platform"/>
            <consortium name="The Broad Institute Genome Sequencing Center for Infectious Disease"/>
            <person name="Wu L."/>
            <person name="Ma J."/>
        </authorList>
    </citation>
    <scope>NUCLEOTIDE SEQUENCE [LARGE SCALE GENOMIC DNA]</scope>
    <source>
        <strain evidence="9">CECT 7184</strain>
    </source>
</reference>
<keyword evidence="4 7" id="KW-0812">Transmembrane</keyword>
<sequence length="191" mass="20483">MLQMKIFLAFFRVGILGYGGGPASIPLVYKEVVDHYKWLSEDEFGDILALGNTLPGPIVTKLAGYIGFSVGGVIGAINGVIAIVMPTALMMIAFFAALANFQDAPWVTGLTNGVLPVVTVMMAVLTKNFVTKSHSDLGWKFAGLLLLIGIVIIGVFDFHPAILIVILIIAALIKRDPLEKKIKGREGGKEE</sequence>
<protein>
    <submittedName>
        <fullName evidence="8">Chromate transporter</fullName>
    </submittedName>
</protein>
<evidence type="ECO:0000256" key="1">
    <source>
        <dbReference type="ARBA" id="ARBA00004651"/>
    </source>
</evidence>
<comment type="subcellular location">
    <subcellularLocation>
        <location evidence="1">Cell membrane</location>
        <topology evidence="1">Multi-pass membrane protein</topology>
    </subcellularLocation>
</comment>
<comment type="caution">
    <text evidence="8">The sequence shown here is derived from an EMBL/GenBank/DDBJ whole genome shotgun (WGS) entry which is preliminary data.</text>
</comment>
<organism evidence="8 9">
    <name type="scientific">Thalassorhabdus alkalitolerans</name>
    <dbReference type="NCBI Taxonomy" id="2282697"/>
    <lineage>
        <taxon>Bacteria</taxon>
        <taxon>Bacillati</taxon>
        <taxon>Bacillota</taxon>
        <taxon>Bacilli</taxon>
        <taxon>Bacillales</taxon>
        <taxon>Bacillaceae</taxon>
        <taxon>Thalassorhabdus</taxon>
    </lineage>
</organism>
<feature type="transmembrane region" description="Helical" evidence="7">
    <location>
        <begin position="7"/>
        <end position="29"/>
    </location>
</feature>
<evidence type="ECO:0000256" key="2">
    <source>
        <dbReference type="ARBA" id="ARBA00005262"/>
    </source>
</evidence>
<keyword evidence="9" id="KW-1185">Reference proteome</keyword>
<dbReference type="Proteomes" id="UP001596142">
    <property type="component" value="Unassembled WGS sequence"/>
</dbReference>
<name>A0ABW0YLT6_9BACI</name>
<dbReference type="InterPro" id="IPR003370">
    <property type="entry name" value="Chromate_transpt"/>
</dbReference>
<evidence type="ECO:0000256" key="6">
    <source>
        <dbReference type="ARBA" id="ARBA00023136"/>
    </source>
</evidence>
<dbReference type="PANTHER" id="PTHR43663">
    <property type="entry name" value="CHROMATE TRANSPORT PROTEIN-RELATED"/>
    <property type="match status" value="1"/>
</dbReference>
<gene>
    <name evidence="8" type="ORF">ACFPU1_09925</name>
</gene>
<evidence type="ECO:0000256" key="3">
    <source>
        <dbReference type="ARBA" id="ARBA00022475"/>
    </source>
</evidence>
<dbReference type="PANTHER" id="PTHR43663:SF1">
    <property type="entry name" value="CHROMATE TRANSPORTER"/>
    <property type="match status" value="1"/>
</dbReference>
<evidence type="ECO:0000256" key="7">
    <source>
        <dbReference type="SAM" id="Phobius"/>
    </source>
</evidence>
<dbReference type="EMBL" id="JBHSOZ010000004">
    <property type="protein sequence ID" value="MFC5713101.1"/>
    <property type="molecule type" value="Genomic_DNA"/>
</dbReference>
<keyword evidence="6 7" id="KW-0472">Membrane</keyword>
<keyword evidence="3" id="KW-1003">Cell membrane</keyword>
<dbReference type="Pfam" id="PF02417">
    <property type="entry name" value="Chromate_transp"/>
    <property type="match status" value="1"/>
</dbReference>